<dbReference type="EMBL" id="JAKOGI010002499">
    <property type="protein sequence ID" value="KAJ8421850.1"/>
    <property type="molecule type" value="Genomic_DNA"/>
</dbReference>
<gene>
    <name evidence="2" type="ORF">Cgig2_014900</name>
</gene>
<protein>
    <submittedName>
        <fullName evidence="2">Uncharacterized protein</fullName>
    </submittedName>
</protein>
<evidence type="ECO:0000313" key="2">
    <source>
        <dbReference type="EMBL" id="KAJ8421850.1"/>
    </source>
</evidence>
<feature type="compositionally biased region" description="Basic and acidic residues" evidence="1">
    <location>
        <begin position="98"/>
        <end position="111"/>
    </location>
</feature>
<feature type="compositionally biased region" description="Gly residues" evidence="1">
    <location>
        <begin position="77"/>
        <end position="89"/>
    </location>
</feature>
<comment type="caution">
    <text evidence="2">The sequence shown here is derived from an EMBL/GenBank/DDBJ whole genome shotgun (WGS) entry which is preliminary data.</text>
</comment>
<accession>A0A9Q1JKQ8</accession>
<reference evidence="2" key="1">
    <citation type="submission" date="2022-04" db="EMBL/GenBank/DDBJ databases">
        <title>Carnegiea gigantea Genome sequencing and assembly v2.</title>
        <authorList>
            <person name="Copetti D."/>
            <person name="Sanderson M.J."/>
            <person name="Burquez A."/>
            <person name="Wojciechowski M.F."/>
        </authorList>
    </citation>
    <scope>NUCLEOTIDE SEQUENCE</scope>
    <source>
        <strain evidence="2">SGP5-SGP5p</strain>
        <tissue evidence="2">Aerial part</tissue>
    </source>
</reference>
<feature type="compositionally biased region" description="Polar residues" evidence="1">
    <location>
        <begin position="51"/>
        <end position="60"/>
    </location>
</feature>
<proteinExistence type="predicted"/>
<evidence type="ECO:0000313" key="3">
    <source>
        <dbReference type="Proteomes" id="UP001153076"/>
    </source>
</evidence>
<keyword evidence="3" id="KW-1185">Reference proteome</keyword>
<dbReference type="Proteomes" id="UP001153076">
    <property type="component" value="Unassembled WGS sequence"/>
</dbReference>
<dbReference type="OrthoDB" id="1000226at2759"/>
<feature type="region of interest" description="Disordered" evidence="1">
    <location>
        <begin position="31"/>
        <end position="111"/>
    </location>
</feature>
<dbReference type="AlphaFoldDB" id="A0A9Q1JKQ8"/>
<sequence length="269" mass="30333">MRLEPDVDKQIKAMRQVAQYLNLGENEVNVAIDIKDDDDPQPDAIPPFQYSVDQQPQDIQSSERESEGHLSPSSSHGGSGGGGDGGNGGANEMSRGVPLEDDRRSWHSLDEQPREWTQTYRRLKRGKELVQPHGYSTDVMYGYTGFQEAPSSFIEPVSSTIMDIVQQILIALHRLTLQMSHNLLDINQGNINYEDHHYYRPPFYSGDSTSSEQSWMDSPASSISTRNKSHMVLTKLIMTSIRILPIIHFGGDKFLSIMDFRYGFVPNVQ</sequence>
<organism evidence="2 3">
    <name type="scientific">Carnegiea gigantea</name>
    <dbReference type="NCBI Taxonomy" id="171969"/>
    <lineage>
        <taxon>Eukaryota</taxon>
        <taxon>Viridiplantae</taxon>
        <taxon>Streptophyta</taxon>
        <taxon>Embryophyta</taxon>
        <taxon>Tracheophyta</taxon>
        <taxon>Spermatophyta</taxon>
        <taxon>Magnoliopsida</taxon>
        <taxon>eudicotyledons</taxon>
        <taxon>Gunneridae</taxon>
        <taxon>Pentapetalae</taxon>
        <taxon>Caryophyllales</taxon>
        <taxon>Cactineae</taxon>
        <taxon>Cactaceae</taxon>
        <taxon>Cactoideae</taxon>
        <taxon>Echinocereeae</taxon>
        <taxon>Carnegiea</taxon>
    </lineage>
</organism>
<evidence type="ECO:0000256" key="1">
    <source>
        <dbReference type="SAM" id="MobiDB-lite"/>
    </source>
</evidence>
<name>A0A9Q1JKQ8_9CARY</name>